<evidence type="ECO:0000256" key="2">
    <source>
        <dbReference type="ARBA" id="ARBA00006533"/>
    </source>
</evidence>
<comment type="subcellular location">
    <subcellularLocation>
        <location evidence="1">Chromosome</location>
    </subcellularLocation>
</comment>
<evidence type="ECO:0000256" key="3">
    <source>
        <dbReference type="ARBA" id="ARBA00022454"/>
    </source>
</evidence>
<keyword evidence="3" id="KW-0158">Chromosome</keyword>
<dbReference type="Proteomes" id="UP001314263">
    <property type="component" value="Unassembled WGS sequence"/>
</dbReference>
<feature type="compositionally biased region" description="Polar residues" evidence="9">
    <location>
        <begin position="987"/>
        <end position="997"/>
    </location>
</feature>
<dbReference type="PANTHER" id="PTHR14418">
    <property type="entry name" value="CONDENSIN COMPLEX SUBUNIT 3-RELATED"/>
    <property type="match status" value="1"/>
</dbReference>
<evidence type="ECO:0000313" key="11">
    <source>
        <dbReference type="EMBL" id="CAK0784081.1"/>
    </source>
</evidence>
<dbReference type="GO" id="GO:0000796">
    <property type="term" value="C:condensin complex"/>
    <property type="evidence" value="ECO:0007669"/>
    <property type="project" value="InterPro"/>
</dbReference>
<proteinExistence type="inferred from homology"/>
<evidence type="ECO:0000256" key="9">
    <source>
        <dbReference type="SAM" id="MobiDB-lite"/>
    </source>
</evidence>
<dbReference type="InterPro" id="IPR025977">
    <property type="entry name" value="Cnd3_C"/>
</dbReference>
<dbReference type="InterPro" id="IPR000357">
    <property type="entry name" value="HEAT"/>
</dbReference>
<dbReference type="GO" id="GO:0000793">
    <property type="term" value="C:condensed chromosome"/>
    <property type="evidence" value="ECO:0007669"/>
    <property type="project" value="TreeGrafter"/>
</dbReference>
<evidence type="ECO:0000259" key="10">
    <source>
        <dbReference type="Pfam" id="PF12719"/>
    </source>
</evidence>
<keyword evidence="5" id="KW-0677">Repeat</keyword>
<accession>A0AAV1I9N4</accession>
<keyword evidence="7" id="KW-0226">DNA condensation</keyword>
<keyword evidence="8" id="KW-0131">Cell cycle</keyword>
<sequence>MARQKGRPLLSVAQIFNKVQEGVSGHSKYAKLLWDAHEASPEACWRDFAFCIDHLLTLPQSNAHVERAMRFVASFTSQRSSGDTESQDAFVEKIIARLLALARAEDKVVRLRTCQLLQLIINNQADEEAALSEDLAEAFLEMMLERLRDKQPAIRCQAALALGRLADPGERGNFVGDGVTDSYIRLLGTEKNKDVRKAVLHSLSAAPCSLPEILDRTRDIDDEVRKVAFAAVRDRVPMQHLRAEERAVLLSRGLTDRKHPVRECAQQLLCQWLQADAEGSIPALLHLLCAQQHEDAGLQAVKALIDCGRLQPLNLPTEALEGPMSLRQAASSGGLLSAELALMWRVLCTWLQERGSARGQAAASASGAQAQVEAAAASEYLEALEQLLPESATALLQSIGEHAAAGQEHAFTCQQLLAIACACLDLTDASSRNAASELVQKLLSDTEGSPAQDTAMIGALVQLSSQVCSSMSELVAMLADAVAASLPSTNAPESEGSREGQWLHSLTLAAALLERTPSVRARIAGASRSITCVDNLSRQLIMPAMQHGSAAVREEAVRCLGLLGLLPGSTEAEASSSQRLALLRTALSFDSAPQVQEMAAQALCDLALLRGLRHLDQCYNPLLEHPDQAPEATEEAALPMLDLLLCRLSNTAADLSGEGNADVAATLGSGLAKLLMQQVLQQDGAPVRIEDFDVSKVLVELLLLACDPRMVAAARMQQCLAIFFRAYAGQSRQAHKHLCAAALPAARRAHSIGPLTAKSAAPQLLKLVSSLLQTAVAMEAHVSGCPEAALAEEALKEALACPPGSAAKALHAGLLKLAASLDLQGASQEEVKRLRALADRAAGVTKDRVAARDALALGRQLAQLDATPEQALDEEALRMLMESVKEHKAASEQLHVTGLAMSKDASQRGGHTRAGTVARRRATARHQDSSASDEESSDTEASSEGDFNQESDALQPAALAESNMDVPACSSSPALKHRLGSRRTGRITRQSQNIEPA</sequence>
<dbReference type="GO" id="GO:0051301">
    <property type="term" value="P:cell division"/>
    <property type="evidence" value="ECO:0007669"/>
    <property type="project" value="UniProtKB-KW"/>
</dbReference>
<evidence type="ECO:0000256" key="4">
    <source>
        <dbReference type="ARBA" id="ARBA00022618"/>
    </source>
</evidence>
<evidence type="ECO:0000313" key="12">
    <source>
        <dbReference type="Proteomes" id="UP001314263"/>
    </source>
</evidence>
<name>A0AAV1I9N4_9CHLO</name>
<dbReference type="Pfam" id="PF12719">
    <property type="entry name" value="Cnd3"/>
    <property type="match status" value="1"/>
</dbReference>
<evidence type="ECO:0000256" key="8">
    <source>
        <dbReference type="ARBA" id="ARBA00023306"/>
    </source>
</evidence>
<keyword evidence="12" id="KW-1185">Reference proteome</keyword>
<feature type="domain" description="Nuclear condensin complex subunit 3 C-terminal" evidence="10">
    <location>
        <begin position="531"/>
        <end position="810"/>
    </location>
</feature>
<dbReference type="SUPFAM" id="SSF48371">
    <property type="entry name" value="ARM repeat"/>
    <property type="match status" value="1"/>
</dbReference>
<dbReference type="GO" id="GO:0007076">
    <property type="term" value="P:mitotic chromosome condensation"/>
    <property type="evidence" value="ECO:0007669"/>
    <property type="project" value="InterPro"/>
</dbReference>
<comment type="caution">
    <text evidence="11">The sequence shown here is derived from an EMBL/GenBank/DDBJ whole genome shotgun (WGS) entry which is preliminary data.</text>
</comment>
<evidence type="ECO:0000256" key="1">
    <source>
        <dbReference type="ARBA" id="ARBA00004286"/>
    </source>
</evidence>
<feature type="compositionally biased region" description="Basic residues" evidence="9">
    <location>
        <begin position="975"/>
        <end position="986"/>
    </location>
</feature>
<comment type="similarity">
    <text evidence="2">Belongs to the CND3 (condensin subunit 3) family.</text>
</comment>
<dbReference type="InterPro" id="IPR027165">
    <property type="entry name" value="CND3"/>
</dbReference>
<dbReference type="AlphaFoldDB" id="A0AAV1I9N4"/>
<dbReference type="Gene3D" id="1.25.10.10">
    <property type="entry name" value="Leucine-rich Repeat Variant"/>
    <property type="match status" value="2"/>
</dbReference>
<gene>
    <name evidence="11" type="ORF">CVIRNUC_007284</name>
</gene>
<protein>
    <recommendedName>
        <fullName evidence="10">Nuclear condensin complex subunit 3 C-terminal domain-containing protein</fullName>
    </recommendedName>
</protein>
<feature type="region of interest" description="Disordered" evidence="9">
    <location>
        <begin position="899"/>
        <end position="997"/>
    </location>
</feature>
<evidence type="ECO:0000256" key="7">
    <source>
        <dbReference type="ARBA" id="ARBA00023067"/>
    </source>
</evidence>
<organism evidence="11 12">
    <name type="scientific">Coccomyxa viridis</name>
    <dbReference type="NCBI Taxonomy" id="1274662"/>
    <lineage>
        <taxon>Eukaryota</taxon>
        <taxon>Viridiplantae</taxon>
        <taxon>Chlorophyta</taxon>
        <taxon>core chlorophytes</taxon>
        <taxon>Trebouxiophyceae</taxon>
        <taxon>Trebouxiophyceae incertae sedis</taxon>
        <taxon>Coccomyxaceae</taxon>
        <taxon>Coccomyxa</taxon>
    </lineage>
</organism>
<dbReference type="InterPro" id="IPR011989">
    <property type="entry name" value="ARM-like"/>
</dbReference>
<dbReference type="Pfam" id="PF02985">
    <property type="entry name" value="HEAT"/>
    <property type="match status" value="1"/>
</dbReference>
<keyword evidence="6" id="KW-0498">Mitosis</keyword>
<evidence type="ECO:0000256" key="6">
    <source>
        <dbReference type="ARBA" id="ARBA00022776"/>
    </source>
</evidence>
<dbReference type="PANTHER" id="PTHR14418:SF5">
    <property type="entry name" value="CONDENSIN COMPLEX SUBUNIT 3"/>
    <property type="match status" value="1"/>
</dbReference>
<dbReference type="InterPro" id="IPR016024">
    <property type="entry name" value="ARM-type_fold"/>
</dbReference>
<dbReference type="EMBL" id="CAUYUE010000010">
    <property type="protein sequence ID" value="CAK0784081.1"/>
    <property type="molecule type" value="Genomic_DNA"/>
</dbReference>
<feature type="compositionally biased region" description="Acidic residues" evidence="9">
    <location>
        <begin position="931"/>
        <end position="949"/>
    </location>
</feature>
<evidence type="ECO:0000256" key="5">
    <source>
        <dbReference type="ARBA" id="ARBA00022737"/>
    </source>
</evidence>
<keyword evidence="4" id="KW-0132">Cell division</keyword>
<reference evidence="11 12" key="1">
    <citation type="submission" date="2023-10" db="EMBL/GenBank/DDBJ databases">
        <authorList>
            <person name="Maclean D."/>
            <person name="Macfadyen A."/>
        </authorList>
    </citation>
    <scope>NUCLEOTIDE SEQUENCE [LARGE SCALE GENOMIC DNA]</scope>
</reference>